<sequence length="427" mass="46117">MSDRSAGSTPVTDPQGRASDAARTSYGRLLAVLASSTGDIAGAEDALADAFERALTRWPVDGVPRNPDGWLLTVARNRLRDGWKSAATSTSVPLEPQSHERGLLDDVDPDAIGDRRLELLLVCAHPDIDPAVHTPLMLDVVLGFTAKQIAAAFDVPAPTVAARLGRAKKRIRESRIPFEIPDRTQLPARIDAVLNAIYGAYAIDWPTAGTQVRDGLAEESLYLADTVAAMMPDDAEAHGLAALIGLSTARLRARFDGDGRLIPLAEQDTARWNTTLIERADDHLRRAHALRTLGRFQLEAAIQSVHCARRFTSTTDWHTLRALHETLQTLAPTNGGAVSLAAVVAEIDGAGAGLAVLDTLNAPRFQPAWATRAHLLAKQGAFDEAVVAYDKAISLTTDIPSRRYLEDKRNALATSVGDERDPEHSRR</sequence>
<feature type="region of interest" description="Disordered" evidence="2">
    <location>
        <begin position="1"/>
        <end position="20"/>
    </location>
</feature>
<evidence type="ECO:0000256" key="2">
    <source>
        <dbReference type="SAM" id="MobiDB-lite"/>
    </source>
</evidence>
<evidence type="ECO:0000313" key="5">
    <source>
        <dbReference type="EMBL" id="GGF90905.1"/>
    </source>
</evidence>
<dbReference type="SUPFAM" id="SSF88659">
    <property type="entry name" value="Sigma3 and sigma4 domains of RNA polymerase sigma factors"/>
    <property type="match status" value="1"/>
</dbReference>
<feature type="domain" description="RNA polymerase sigma-70 region 2" evidence="3">
    <location>
        <begin position="26"/>
        <end position="86"/>
    </location>
</feature>
<dbReference type="Pfam" id="PF04542">
    <property type="entry name" value="Sigma70_r2"/>
    <property type="match status" value="1"/>
</dbReference>
<dbReference type="PANTHER" id="PTHR47756">
    <property type="entry name" value="BLL6612 PROTEIN-RELATED"/>
    <property type="match status" value="1"/>
</dbReference>
<keyword evidence="6" id="KW-1185">Reference proteome</keyword>
<dbReference type="EMBL" id="BMCU01000001">
    <property type="protein sequence ID" value="GGF90905.1"/>
    <property type="molecule type" value="Genomic_DNA"/>
</dbReference>
<dbReference type="InterPro" id="IPR013324">
    <property type="entry name" value="RNA_pol_sigma_r3/r4-like"/>
</dbReference>
<dbReference type="SUPFAM" id="SSF48452">
    <property type="entry name" value="TPR-like"/>
    <property type="match status" value="1"/>
</dbReference>
<feature type="repeat" description="TPR" evidence="1">
    <location>
        <begin position="366"/>
        <end position="399"/>
    </location>
</feature>
<organism evidence="5 6">
    <name type="scientific">Rhodococcoides trifolii</name>
    <dbReference type="NCBI Taxonomy" id="908250"/>
    <lineage>
        <taxon>Bacteria</taxon>
        <taxon>Bacillati</taxon>
        <taxon>Actinomycetota</taxon>
        <taxon>Actinomycetes</taxon>
        <taxon>Mycobacteriales</taxon>
        <taxon>Nocardiaceae</taxon>
        <taxon>Rhodococcoides</taxon>
    </lineage>
</organism>
<dbReference type="SUPFAM" id="SSF88946">
    <property type="entry name" value="Sigma2 domain of RNA polymerase sigma factors"/>
    <property type="match status" value="1"/>
</dbReference>
<dbReference type="InterPro" id="IPR019734">
    <property type="entry name" value="TPR_rpt"/>
</dbReference>
<dbReference type="RefSeq" id="WP_188542773.1">
    <property type="nucleotide sequence ID" value="NZ_BMCU01000001.1"/>
</dbReference>
<dbReference type="GO" id="GO:0003700">
    <property type="term" value="F:DNA-binding transcription factor activity"/>
    <property type="evidence" value="ECO:0007669"/>
    <property type="project" value="InterPro"/>
</dbReference>
<dbReference type="InterPro" id="IPR013325">
    <property type="entry name" value="RNA_pol_sigma_r2"/>
</dbReference>
<comment type="caution">
    <text evidence="5">The sequence shown here is derived from an EMBL/GenBank/DDBJ whole genome shotgun (WGS) entry which is preliminary data.</text>
</comment>
<dbReference type="Proteomes" id="UP000654257">
    <property type="component" value="Unassembled WGS sequence"/>
</dbReference>
<dbReference type="InterPro" id="IPR011990">
    <property type="entry name" value="TPR-like_helical_dom_sf"/>
</dbReference>
<dbReference type="GO" id="GO:0000428">
    <property type="term" value="C:DNA-directed RNA polymerase complex"/>
    <property type="evidence" value="ECO:0007669"/>
    <property type="project" value="UniProtKB-KW"/>
</dbReference>
<gene>
    <name evidence="5" type="ORF">GCM10007304_01060</name>
</gene>
<keyword evidence="1" id="KW-0802">TPR repeat</keyword>
<dbReference type="Gene3D" id="1.25.40.10">
    <property type="entry name" value="Tetratricopeptide repeat domain"/>
    <property type="match status" value="1"/>
</dbReference>
<dbReference type="PROSITE" id="PS50005">
    <property type="entry name" value="TPR"/>
    <property type="match status" value="1"/>
</dbReference>
<keyword evidence="5" id="KW-0804">Transcription</keyword>
<feature type="compositionally biased region" description="Polar residues" evidence="2">
    <location>
        <begin position="1"/>
        <end position="12"/>
    </location>
</feature>
<accession>A0A917CKX1</accession>
<protein>
    <submittedName>
        <fullName evidence="5">DNA-directed RNA polymerase sigma-70 factor</fullName>
    </submittedName>
</protein>
<evidence type="ECO:0000256" key="1">
    <source>
        <dbReference type="PROSITE-ProRule" id="PRU00339"/>
    </source>
</evidence>
<dbReference type="InterPro" id="IPR046531">
    <property type="entry name" value="DUF6596"/>
</dbReference>
<dbReference type="Gene3D" id="1.10.1740.10">
    <property type="match status" value="1"/>
</dbReference>
<dbReference type="Pfam" id="PF20239">
    <property type="entry name" value="DUF6596"/>
    <property type="match status" value="1"/>
</dbReference>
<dbReference type="GO" id="GO:0006352">
    <property type="term" value="P:DNA-templated transcription initiation"/>
    <property type="evidence" value="ECO:0007669"/>
    <property type="project" value="InterPro"/>
</dbReference>
<dbReference type="PANTHER" id="PTHR47756:SF2">
    <property type="entry name" value="BLL6612 PROTEIN"/>
    <property type="match status" value="1"/>
</dbReference>
<reference evidence="5" key="2">
    <citation type="submission" date="2020-09" db="EMBL/GenBank/DDBJ databases">
        <authorList>
            <person name="Sun Q."/>
            <person name="Sedlacek I."/>
        </authorList>
    </citation>
    <scope>NUCLEOTIDE SEQUENCE</scope>
    <source>
        <strain evidence="5">CCM 7905</strain>
    </source>
</reference>
<dbReference type="AlphaFoldDB" id="A0A917CKX1"/>
<proteinExistence type="predicted"/>
<feature type="domain" description="DUF6596" evidence="4">
    <location>
        <begin position="189"/>
        <end position="288"/>
    </location>
</feature>
<keyword evidence="5" id="KW-0240">DNA-directed RNA polymerase</keyword>
<name>A0A917CKX1_9NOCA</name>
<dbReference type="InterPro" id="IPR007627">
    <property type="entry name" value="RNA_pol_sigma70_r2"/>
</dbReference>
<evidence type="ECO:0000259" key="4">
    <source>
        <dbReference type="Pfam" id="PF20239"/>
    </source>
</evidence>
<evidence type="ECO:0000313" key="6">
    <source>
        <dbReference type="Proteomes" id="UP000654257"/>
    </source>
</evidence>
<reference evidence="5" key="1">
    <citation type="journal article" date="2014" name="Int. J. Syst. Evol. Microbiol.">
        <title>Complete genome sequence of Corynebacterium casei LMG S-19264T (=DSM 44701T), isolated from a smear-ripened cheese.</title>
        <authorList>
            <consortium name="US DOE Joint Genome Institute (JGI-PGF)"/>
            <person name="Walter F."/>
            <person name="Albersmeier A."/>
            <person name="Kalinowski J."/>
            <person name="Ruckert C."/>
        </authorList>
    </citation>
    <scope>NUCLEOTIDE SEQUENCE</scope>
    <source>
        <strain evidence="5">CCM 7905</strain>
    </source>
</reference>
<evidence type="ECO:0000259" key="3">
    <source>
        <dbReference type="Pfam" id="PF04542"/>
    </source>
</evidence>